<accession>A0ABW9CK78</accession>
<dbReference type="EMBL" id="JAQQDB010000009">
    <property type="protein sequence ID" value="MFM0518039.1"/>
    <property type="molecule type" value="Genomic_DNA"/>
</dbReference>
<evidence type="ECO:0000313" key="1">
    <source>
        <dbReference type="EMBL" id="MFM0518039.1"/>
    </source>
</evidence>
<organism evidence="1 2">
    <name type="scientific">Caballeronia jiangsuensis</name>
    <dbReference type="NCBI Taxonomy" id="1458357"/>
    <lineage>
        <taxon>Bacteria</taxon>
        <taxon>Pseudomonadati</taxon>
        <taxon>Pseudomonadota</taxon>
        <taxon>Betaproteobacteria</taxon>
        <taxon>Burkholderiales</taxon>
        <taxon>Burkholderiaceae</taxon>
        <taxon>Caballeronia</taxon>
    </lineage>
</organism>
<evidence type="ECO:0000313" key="2">
    <source>
        <dbReference type="Proteomes" id="UP001629462"/>
    </source>
</evidence>
<sequence length="105" mass="11131">MSKYQAALQEVTASECFKDCLMDDQEITPANIAEDMAYIAADIARGLEKLERVGHCPYEAAELLDGLATQTDILRILAAARLKLAEAAAADGISIVPAPSGATLH</sequence>
<reference evidence="1 2" key="1">
    <citation type="journal article" date="2024" name="Chem. Sci.">
        <title>Discovery of megapolipeptins by genome mining of a Burkholderiales bacteria collection.</title>
        <authorList>
            <person name="Paulo B.S."/>
            <person name="Recchia M.J.J."/>
            <person name="Lee S."/>
            <person name="Fergusson C.H."/>
            <person name="Romanowski S.B."/>
            <person name="Hernandez A."/>
            <person name="Krull N."/>
            <person name="Liu D.Y."/>
            <person name="Cavanagh H."/>
            <person name="Bos A."/>
            <person name="Gray C.A."/>
            <person name="Murphy B.T."/>
            <person name="Linington R.G."/>
            <person name="Eustaquio A.S."/>
        </authorList>
    </citation>
    <scope>NUCLEOTIDE SEQUENCE [LARGE SCALE GENOMIC DNA]</scope>
    <source>
        <strain evidence="1 2">RL17-374-BIF-D</strain>
    </source>
</reference>
<dbReference type="Proteomes" id="UP001629462">
    <property type="component" value="Unassembled WGS sequence"/>
</dbReference>
<protein>
    <submittedName>
        <fullName evidence="1">Uncharacterized protein</fullName>
    </submittedName>
</protein>
<gene>
    <name evidence="1" type="ORF">PQR08_11465</name>
</gene>
<comment type="caution">
    <text evidence="1">The sequence shown here is derived from an EMBL/GenBank/DDBJ whole genome shotgun (WGS) entry which is preliminary data.</text>
</comment>
<dbReference type="RefSeq" id="WP_408161294.1">
    <property type="nucleotide sequence ID" value="NZ_JAQQDB010000009.1"/>
</dbReference>
<proteinExistence type="predicted"/>
<keyword evidence="2" id="KW-1185">Reference proteome</keyword>
<name>A0ABW9CK78_9BURK</name>